<dbReference type="CDD" id="cd00082">
    <property type="entry name" value="HisKA"/>
    <property type="match status" value="1"/>
</dbReference>
<dbReference type="EC" id="2.7.13.3" evidence="2"/>
<accession>A0A2G9YJ85</accession>
<dbReference type="Gene3D" id="1.10.287.130">
    <property type="match status" value="1"/>
</dbReference>
<feature type="domain" description="Signal transduction histidine kinase dimerisation/phosphoacceptor" evidence="3">
    <location>
        <begin position="31"/>
        <end position="100"/>
    </location>
</feature>
<sequence>FGLFRNRLIFVGKRILSSFVFEIIEKDKKATIIEIALAVGHEINNPLLAIRGNLRLLESYIVESHAPDTVRDRIKTIMDNFERIRQTTEEFVALSNSKLTQASGKVFPV</sequence>
<evidence type="ECO:0000259" key="3">
    <source>
        <dbReference type="SMART" id="SM00388"/>
    </source>
</evidence>
<dbReference type="InterPro" id="IPR003661">
    <property type="entry name" value="HisK_dim/P_dom"/>
</dbReference>
<evidence type="ECO:0000313" key="4">
    <source>
        <dbReference type="EMBL" id="PIP19222.1"/>
    </source>
</evidence>
<dbReference type="SUPFAM" id="SSF47384">
    <property type="entry name" value="Homodimeric domain of signal transducing histidine kinase"/>
    <property type="match status" value="1"/>
</dbReference>
<dbReference type="EMBL" id="PCRK01000097">
    <property type="protein sequence ID" value="PIP19222.1"/>
    <property type="molecule type" value="Genomic_DNA"/>
</dbReference>
<evidence type="ECO:0000256" key="1">
    <source>
        <dbReference type="ARBA" id="ARBA00000085"/>
    </source>
</evidence>
<dbReference type="Pfam" id="PF00512">
    <property type="entry name" value="HisKA"/>
    <property type="match status" value="1"/>
</dbReference>
<feature type="non-terminal residue" evidence="4">
    <location>
        <position position="1"/>
    </location>
</feature>
<name>A0A2G9YJ85_9BACT</name>
<comment type="catalytic activity">
    <reaction evidence="1">
        <text>ATP + protein L-histidine = ADP + protein N-phospho-L-histidine.</text>
        <dbReference type="EC" id="2.7.13.3"/>
    </reaction>
</comment>
<evidence type="ECO:0000256" key="2">
    <source>
        <dbReference type="ARBA" id="ARBA00012438"/>
    </source>
</evidence>
<dbReference type="InterPro" id="IPR036097">
    <property type="entry name" value="HisK_dim/P_sf"/>
</dbReference>
<dbReference type="SMART" id="SM00388">
    <property type="entry name" value="HisKA"/>
    <property type="match status" value="1"/>
</dbReference>
<protein>
    <recommendedName>
        <fullName evidence="2">histidine kinase</fullName>
        <ecNumber evidence="2">2.7.13.3</ecNumber>
    </recommendedName>
</protein>
<comment type="caution">
    <text evidence="4">The sequence shown here is derived from an EMBL/GenBank/DDBJ whole genome shotgun (WGS) entry which is preliminary data.</text>
</comment>
<reference evidence="4 5" key="1">
    <citation type="submission" date="2017-09" db="EMBL/GenBank/DDBJ databases">
        <title>Depth-based differentiation of microbial function through sediment-hosted aquifers and enrichment of novel symbionts in the deep terrestrial subsurface.</title>
        <authorList>
            <person name="Probst A.J."/>
            <person name="Ladd B."/>
            <person name="Jarett J.K."/>
            <person name="Geller-Mcgrath D.E."/>
            <person name="Sieber C.M."/>
            <person name="Emerson J.B."/>
            <person name="Anantharaman K."/>
            <person name="Thomas B.C."/>
            <person name="Malmstrom R."/>
            <person name="Stieglmeier M."/>
            <person name="Klingl A."/>
            <person name="Woyke T."/>
            <person name="Ryan C.M."/>
            <person name="Banfield J.F."/>
        </authorList>
    </citation>
    <scope>NUCLEOTIDE SEQUENCE [LARGE SCALE GENOMIC DNA]</scope>
    <source>
        <strain evidence="4">CG23_combo_of_CG06-09_8_20_14_all_41_10</strain>
    </source>
</reference>
<dbReference type="Proteomes" id="UP000231292">
    <property type="component" value="Unassembled WGS sequence"/>
</dbReference>
<evidence type="ECO:0000313" key="5">
    <source>
        <dbReference type="Proteomes" id="UP000231292"/>
    </source>
</evidence>
<proteinExistence type="predicted"/>
<dbReference type="AlphaFoldDB" id="A0A2G9YJ85"/>
<organism evidence="4 5">
    <name type="scientific">Candidatus Sherwoodlollariibacterium unditelluris</name>
    <dbReference type="NCBI Taxonomy" id="1974757"/>
    <lineage>
        <taxon>Bacteria</taxon>
        <taxon>Pseudomonadati</taxon>
        <taxon>Candidatus Omnitrophota</taxon>
        <taxon>Candidatus Sherwoodlollariibacterium</taxon>
    </lineage>
</organism>
<dbReference type="GO" id="GO:0000155">
    <property type="term" value="F:phosphorelay sensor kinase activity"/>
    <property type="evidence" value="ECO:0007669"/>
    <property type="project" value="InterPro"/>
</dbReference>
<gene>
    <name evidence="4" type="ORF">COX41_04000</name>
</gene>